<dbReference type="AlphaFoldDB" id="A0A6M3LUI3"/>
<feature type="compositionally biased region" description="Basic residues" evidence="1">
    <location>
        <begin position="134"/>
        <end position="145"/>
    </location>
</feature>
<sequence length="155" mass="17238">MTRVAQNTAPGGVFCALCAPRQGLTPSEALKSAPCKSESNARKNVVLHAADLPWVWSRRRYVLRCASNIDIVISGDEGKWYWAIMQGGVTTYAARKPTTTLDVGRVKSLRKLKKMLDLPINAPYSAVMATKRAKRLRKSSKKHPRTQNPYLKDAL</sequence>
<organism evidence="2">
    <name type="scientific">viral metagenome</name>
    <dbReference type="NCBI Taxonomy" id="1070528"/>
    <lineage>
        <taxon>unclassified sequences</taxon>
        <taxon>metagenomes</taxon>
        <taxon>organismal metagenomes</taxon>
    </lineage>
</organism>
<accession>A0A6M3LUI3</accession>
<protein>
    <submittedName>
        <fullName evidence="2">Uncharacterized protein</fullName>
    </submittedName>
</protein>
<feature type="region of interest" description="Disordered" evidence="1">
    <location>
        <begin position="134"/>
        <end position="155"/>
    </location>
</feature>
<evidence type="ECO:0000256" key="1">
    <source>
        <dbReference type="SAM" id="MobiDB-lite"/>
    </source>
</evidence>
<evidence type="ECO:0000313" key="2">
    <source>
        <dbReference type="EMBL" id="QJA96631.1"/>
    </source>
</evidence>
<gene>
    <name evidence="2" type="ORF">MM415B07830_0002</name>
</gene>
<proteinExistence type="predicted"/>
<reference evidence="2" key="1">
    <citation type="submission" date="2020-03" db="EMBL/GenBank/DDBJ databases">
        <title>The deep terrestrial virosphere.</title>
        <authorList>
            <person name="Holmfeldt K."/>
            <person name="Nilsson E."/>
            <person name="Simone D."/>
            <person name="Lopez-Fernandez M."/>
            <person name="Wu X."/>
            <person name="de Brujin I."/>
            <person name="Lundin D."/>
            <person name="Andersson A."/>
            <person name="Bertilsson S."/>
            <person name="Dopson M."/>
        </authorList>
    </citation>
    <scope>NUCLEOTIDE SEQUENCE</scope>
    <source>
        <strain evidence="2">MM415B07830</strain>
    </source>
</reference>
<name>A0A6M3LUI3_9ZZZZ</name>
<dbReference type="EMBL" id="MT143419">
    <property type="protein sequence ID" value="QJA96631.1"/>
    <property type="molecule type" value="Genomic_DNA"/>
</dbReference>